<name>A0A0F9QEE3_9ZZZZ</name>
<reference evidence="1" key="1">
    <citation type="journal article" date="2015" name="Nature">
        <title>Complex archaea that bridge the gap between prokaryotes and eukaryotes.</title>
        <authorList>
            <person name="Spang A."/>
            <person name="Saw J.H."/>
            <person name="Jorgensen S.L."/>
            <person name="Zaremba-Niedzwiedzka K."/>
            <person name="Martijn J."/>
            <person name="Lind A.E."/>
            <person name="van Eijk R."/>
            <person name="Schleper C."/>
            <person name="Guy L."/>
            <person name="Ettema T.J."/>
        </authorList>
    </citation>
    <scope>NUCLEOTIDE SEQUENCE</scope>
</reference>
<protein>
    <submittedName>
        <fullName evidence="1">Uncharacterized protein</fullName>
    </submittedName>
</protein>
<dbReference type="EMBL" id="LAZR01001582">
    <property type="protein sequence ID" value="KKN42410.1"/>
    <property type="molecule type" value="Genomic_DNA"/>
</dbReference>
<comment type="caution">
    <text evidence="1">The sequence shown here is derived from an EMBL/GenBank/DDBJ whole genome shotgun (WGS) entry which is preliminary data.</text>
</comment>
<accession>A0A0F9QEE3</accession>
<evidence type="ECO:0000313" key="1">
    <source>
        <dbReference type="EMBL" id="KKN42410.1"/>
    </source>
</evidence>
<sequence>MNPDTITIVGEDLALIQSIVETWLGKYDPDMIALSAHNHVLELVGLPPETIADES</sequence>
<gene>
    <name evidence="1" type="ORF">LCGC14_0713510</name>
</gene>
<organism evidence="1">
    <name type="scientific">marine sediment metagenome</name>
    <dbReference type="NCBI Taxonomy" id="412755"/>
    <lineage>
        <taxon>unclassified sequences</taxon>
        <taxon>metagenomes</taxon>
        <taxon>ecological metagenomes</taxon>
    </lineage>
</organism>
<proteinExistence type="predicted"/>
<dbReference type="AlphaFoldDB" id="A0A0F9QEE3"/>